<gene>
    <name evidence="2" type="ORF">F0475_10600</name>
</gene>
<dbReference type="NCBIfam" id="TIGR04183">
    <property type="entry name" value="Por_Secre_tail"/>
    <property type="match status" value="1"/>
</dbReference>
<feature type="chain" id="PRO_5029018238" evidence="1">
    <location>
        <begin position="26"/>
        <end position="103"/>
    </location>
</feature>
<feature type="signal peptide" evidence="1">
    <location>
        <begin position="1"/>
        <end position="25"/>
    </location>
</feature>
<evidence type="ECO:0000313" key="3">
    <source>
        <dbReference type="Proteomes" id="UP000482295"/>
    </source>
</evidence>
<proteinExistence type="predicted"/>
<sequence>MVKKIFTPFILTLILLMGAVTSARAEAPVELIEQELPSITITITNNVLRVVGAEDEVLSIYNVTGVKVMNVRVDGSDKHYTLSFPRGCYIVKVGKVVRKISIR</sequence>
<dbReference type="InterPro" id="IPR026444">
    <property type="entry name" value="Secre_tail"/>
</dbReference>
<evidence type="ECO:0000256" key="1">
    <source>
        <dbReference type="SAM" id="SignalP"/>
    </source>
</evidence>
<dbReference type="AlphaFoldDB" id="A0A7C9MEE3"/>
<protein>
    <submittedName>
        <fullName evidence="2">T9SS type A sorting domain-containing protein</fullName>
    </submittedName>
</protein>
<dbReference type="Proteomes" id="UP000482295">
    <property type="component" value="Unassembled WGS sequence"/>
</dbReference>
<accession>A0A7C9MEE3</accession>
<dbReference type="EMBL" id="VVIQ01000013">
    <property type="protein sequence ID" value="MUL28740.1"/>
    <property type="molecule type" value="Genomic_DNA"/>
</dbReference>
<keyword evidence="3" id="KW-1185">Reference proteome</keyword>
<comment type="caution">
    <text evidence="2">The sequence shown here is derived from an EMBL/GenBank/DDBJ whole genome shotgun (WGS) entry which is preliminary data.</text>
</comment>
<organism evidence="2 3">
    <name type="scientific">Prevotella vespertina</name>
    <dbReference type="NCBI Taxonomy" id="2608404"/>
    <lineage>
        <taxon>Bacteria</taxon>
        <taxon>Pseudomonadati</taxon>
        <taxon>Bacteroidota</taxon>
        <taxon>Bacteroidia</taxon>
        <taxon>Bacteroidales</taxon>
        <taxon>Prevotellaceae</taxon>
        <taxon>Prevotella</taxon>
    </lineage>
</organism>
<reference evidence="2 3" key="1">
    <citation type="submission" date="2019-09" db="EMBL/GenBank/DDBJ databases">
        <title>Prevotella A2879 sp. nov., isolated from an abscess of a patient.</title>
        <authorList>
            <person name="Buhl M."/>
            <person name="Oberhettinger P."/>
        </authorList>
    </citation>
    <scope>NUCLEOTIDE SEQUENCE [LARGE SCALE GENOMIC DNA]</scope>
    <source>
        <strain evidence="2 3">A2879</strain>
    </source>
</reference>
<name>A0A7C9MEE3_9BACT</name>
<evidence type="ECO:0000313" key="2">
    <source>
        <dbReference type="EMBL" id="MUL28740.1"/>
    </source>
</evidence>
<dbReference type="RefSeq" id="WP_155716587.1">
    <property type="nucleotide sequence ID" value="NZ_VVIQ01000013.1"/>
</dbReference>
<keyword evidence="1" id="KW-0732">Signal</keyword>